<dbReference type="OrthoDB" id="7156875at2"/>
<evidence type="ECO:0000256" key="4">
    <source>
        <dbReference type="SAM" id="SignalP"/>
    </source>
</evidence>
<accession>A0A370X935</accession>
<organism evidence="6 7">
    <name type="scientific">Dyella monticola</name>
    <dbReference type="NCBI Taxonomy" id="1927958"/>
    <lineage>
        <taxon>Bacteria</taxon>
        <taxon>Pseudomonadati</taxon>
        <taxon>Pseudomonadota</taxon>
        <taxon>Gammaproteobacteria</taxon>
        <taxon>Lysobacterales</taxon>
        <taxon>Rhodanobacteraceae</taxon>
        <taxon>Dyella</taxon>
    </lineage>
</organism>
<evidence type="ECO:0000256" key="1">
    <source>
        <dbReference type="ARBA" id="ARBA00022723"/>
    </source>
</evidence>
<name>A0A370X935_9GAMM</name>
<dbReference type="Proteomes" id="UP000254258">
    <property type="component" value="Unassembled WGS sequence"/>
</dbReference>
<dbReference type="AlphaFoldDB" id="A0A370X935"/>
<keyword evidence="7" id="KW-1185">Reference proteome</keyword>
<proteinExistence type="predicted"/>
<keyword evidence="1" id="KW-0479">Metal-binding</keyword>
<evidence type="ECO:0000313" key="7">
    <source>
        <dbReference type="Proteomes" id="UP000254258"/>
    </source>
</evidence>
<reference evidence="6 7" key="1">
    <citation type="submission" date="2018-07" db="EMBL/GenBank/DDBJ databases">
        <title>Dyella monticola sp. nov. and Dyella psychrodurans sp. nov. isolated from monsoon evergreen broad-leaved forest soil of Dinghu Mountain, China.</title>
        <authorList>
            <person name="Gao Z."/>
            <person name="Qiu L."/>
        </authorList>
    </citation>
    <scope>NUCLEOTIDE SEQUENCE [LARGE SCALE GENOMIC DNA]</scope>
    <source>
        <strain evidence="6 7">4G-K06</strain>
    </source>
</reference>
<evidence type="ECO:0000313" key="6">
    <source>
        <dbReference type="EMBL" id="RDS84745.1"/>
    </source>
</evidence>
<dbReference type="InterPro" id="IPR008707">
    <property type="entry name" value="B-propeller_PilY1"/>
</dbReference>
<gene>
    <name evidence="6" type="ORF">DWU98_01925</name>
</gene>
<dbReference type="EMBL" id="QRBE01000001">
    <property type="protein sequence ID" value="RDS84745.1"/>
    <property type="molecule type" value="Genomic_DNA"/>
</dbReference>
<evidence type="ECO:0000256" key="2">
    <source>
        <dbReference type="ARBA" id="ARBA00022837"/>
    </source>
</evidence>
<dbReference type="GO" id="GO:0046872">
    <property type="term" value="F:metal ion binding"/>
    <property type="evidence" value="ECO:0007669"/>
    <property type="project" value="UniProtKB-KW"/>
</dbReference>
<evidence type="ECO:0000259" key="5">
    <source>
        <dbReference type="Pfam" id="PF05567"/>
    </source>
</evidence>
<feature type="domain" description="PilY1 beta-propeller" evidence="5">
    <location>
        <begin position="675"/>
        <end position="1068"/>
    </location>
</feature>
<feature type="compositionally biased region" description="Polar residues" evidence="3">
    <location>
        <begin position="236"/>
        <end position="246"/>
    </location>
</feature>
<dbReference type="RefSeq" id="WP_115493772.1">
    <property type="nucleotide sequence ID" value="NZ_QRBE01000001.1"/>
</dbReference>
<protein>
    <submittedName>
        <fullName evidence="6">Pilus assembly protein PilY</fullName>
    </submittedName>
</protein>
<keyword evidence="4" id="KW-0732">Signal</keyword>
<sequence>MKTLRLLSIAAVLGCLVLSVPATQAQTVSENFTGSTSNNQWYSFNGACLTAGSNAVGSLYIPSCTNNSSYFTGVGASAPTADAANNGALLLTSGANSENGGIISVTPFSSSQGVQITFTTYTFGGNSGGTFSDGADGIGFYLIDGSYSSQIQQTYNDLTTHNTNCGGSQCTITSTQLPWYFGAWGGSLGYSCSNTNNPYNGMTGAYLGLGIDEFGNFLNGGASTLNSSGDITSSYDNTNTGDASNGTDGGSGNYQPGRIGLRGYGDVNIGRLLADGGTSAMADSNSGNTPNTTDVQAVCESGGTYKYNTPTVYSYSYTYTTGSGHSATTNSYTGSLYQRSGSSRNGYTYSAKGSTVSGTTTSTSNGYTGSGTPYGAVQSGSGSNATTTYYAITATQNVATASTVATDTIPDYAVIPSAYHILPSNTPIANESATSRVGTTVATSAVPISYALTITQNGLLTLKYSYNSGNYVTVLNQQNITSSNGTIPSTFLFGFGGSTGGSNNYHEITCFQATPANIAASSAGINVQQTAQVESGTQIYLAYYHSDNWWGQLEALTLNANSDGSVSIASTANWDASCVLTGGACTSTGATTGTAQSSRLLLTSSGSGLGGGINFSNSSFPSGDAAAFGTLTTAEQNALNSGDNLGSLRLAYLSGDRTNEYVNSSGDFRARTSVLGDIMDSSPTWVGAPSTDYPDTWKDLLNSGDSLPENSGTQVYSGFESQQASRLDVVYEGSNDGFMHGFEAGSYNSSGVYSSTNNDGKEVIAYMPAAAMLNIHNTSENGVMDFSNTSYAHNFFVDATPGTGDLFYNNVWHTWLASGLGAGGNAIFILDITNPSSFSTNGTSSVIGEWNASNITCANVTNCGNNLGQTYGTPQIRRFHNGEWGVIFGNGLNSSTGDAGIYVMLFSYGSSGLSVDKTVYLDTGVGSASGVGHNTGPNGIAYVTPVDLDGDHVTDYVYAGDLYGNVWRFDLTNADPTKWGITTYPNTTNGALFTTPQTSYTSGSTTAYDVQPISTQVSVLAVASTSGSTPRVMVEFGTGLVTPQTASSGIQYATGQQALYGIWDWKQGVSGTAGAAYAGLATSAAPSAAITTSTLQSQTLTTLSTAGSGVIQGYRTVTNNTVCFAGTTCNDGSSGTQFGWYENLPGYLGVTSVGGANQTEQVIYNPVELDGAFLVDTTIPANNSPLTCSALSVSGWTLALNPANGGLFTNSFFDEPAGTSTPIAGVALGATGSASIVSVNQQANLVAQTVNGTGAAVPVNPPPPANGVRLNWIQLH</sequence>
<feature type="signal peptide" evidence="4">
    <location>
        <begin position="1"/>
        <end position="25"/>
    </location>
</feature>
<comment type="caution">
    <text evidence="6">The sequence shown here is derived from an EMBL/GenBank/DDBJ whole genome shotgun (WGS) entry which is preliminary data.</text>
</comment>
<evidence type="ECO:0000256" key="3">
    <source>
        <dbReference type="SAM" id="MobiDB-lite"/>
    </source>
</evidence>
<feature type="chain" id="PRO_5016770555" evidence="4">
    <location>
        <begin position="26"/>
        <end position="1276"/>
    </location>
</feature>
<keyword evidence="2" id="KW-0106">Calcium</keyword>
<dbReference type="Pfam" id="PF05567">
    <property type="entry name" value="T4P_PilY1"/>
    <property type="match status" value="1"/>
</dbReference>
<feature type="region of interest" description="Disordered" evidence="3">
    <location>
        <begin position="236"/>
        <end position="257"/>
    </location>
</feature>